<protein>
    <submittedName>
        <fullName evidence="2">Zinc protease</fullName>
    </submittedName>
</protein>
<dbReference type="Pfam" id="PF05193">
    <property type="entry name" value="Peptidase_M16_C"/>
    <property type="match status" value="1"/>
</dbReference>
<gene>
    <name evidence="2" type="ORF">MNBD_BACTEROID07-276</name>
</gene>
<dbReference type="GO" id="GO:0006508">
    <property type="term" value="P:proteolysis"/>
    <property type="evidence" value="ECO:0007669"/>
    <property type="project" value="UniProtKB-KW"/>
</dbReference>
<organism evidence="2">
    <name type="scientific">hydrothermal vent metagenome</name>
    <dbReference type="NCBI Taxonomy" id="652676"/>
    <lineage>
        <taxon>unclassified sequences</taxon>
        <taxon>metagenomes</taxon>
        <taxon>ecological metagenomes</taxon>
    </lineage>
</organism>
<dbReference type="SUPFAM" id="SSF63411">
    <property type="entry name" value="LuxS/MPP-like metallohydrolase"/>
    <property type="match status" value="2"/>
</dbReference>
<evidence type="ECO:0000313" key="2">
    <source>
        <dbReference type="EMBL" id="VAW26807.1"/>
    </source>
</evidence>
<reference evidence="2" key="1">
    <citation type="submission" date="2018-06" db="EMBL/GenBank/DDBJ databases">
        <authorList>
            <person name="Zhirakovskaya E."/>
        </authorList>
    </citation>
    <scope>NUCLEOTIDE SEQUENCE</scope>
</reference>
<dbReference type="GO" id="GO:0046872">
    <property type="term" value="F:metal ion binding"/>
    <property type="evidence" value="ECO:0007669"/>
    <property type="project" value="InterPro"/>
</dbReference>
<keyword evidence="2" id="KW-0378">Hydrolase</keyword>
<name>A0A3B0UNR5_9ZZZZ</name>
<dbReference type="InterPro" id="IPR007863">
    <property type="entry name" value="Peptidase_M16_C"/>
</dbReference>
<dbReference type="InterPro" id="IPR050361">
    <property type="entry name" value="MPP/UQCRC_Complex"/>
</dbReference>
<evidence type="ECO:0000259" key="1">
    <source>
        <dbReference type="Pfam" id="PF05193"/>
    </source>
</evidence>
<dbReference type="PANTHER" id="PTHR11851">
    <property type="entry name" value="METALLOPROTEASE"/>
    <property type="match status" value="1"/>
</dbReference>
<feature type="domain" description="Peptidase M16 C-terminal" evidence="1">
    <location>
        <begin position="186"/>
        <end position="360"/>
    </location>
</feature>
<sequence>MNKIMHPDRTTMPQPDGFETLHITAPEKITLDNGIPAYLIPDKNQEVTRLDVVFNAGTSFQDEKLQASAVNDLLAEGTSRYSSYQIAEILDFHGAYTDYFLTKDTGGITLYSLTKYYDRLLPLMGELITDAIFPEEELNIYTDRKRQEYQVNSQKVRFLASQAFNKLLFGEKSAYGQVLEADDFGKLTRHNLLDFYRHRYHDFYVILSGKVDKTLLQNLNRVMGTLPQKNQKQVALNRDFVLPEEKQELFIEKEDALQSALRIGTLSIPRLHPDFSGLSLLNTVLGGYFGSRLMSSVREEKGYTYGIFSLLQNYRHANLFAVATEVNARHTTAAVEEIKFQMRRLCEEKISETELQTVKNYVYGSYLRNFDGAFQLAERFRKSTELEIPFSFFKESLEQMMQLTPDDLLPLAGKYLNPDKMKTLVVGNVSEFL</sequence>
<proteinExistence type="predicted"/>
<accession>A0A3B0UNR5</accession>
<dbReference type="AlphaFoldDB" id="A0A3B0UNR5"/>
<keyword evidence="2" id="KW-0645">Protease</keyword>
<dbReference type="PANTHER" id="PTHR11851:SF224">
    <property type="entry name" value="PROCESSING PROTEASE"/>
    <property type="match status" value="1"/>
</dbReference>
<dbReference type="GO" id="GO:0008233">
    <property type="term" value="F:peptidase activity"/>
    <property type="evidence" value="ECO:0007669"/>
    <property type="project" value="UniProtKB-KW"/>
</dbReference>
<dbReference type="EMBL" id="UOET01000061">
    <property type="protein sequence ID" value="VAW26807.1"/>
    <property type="molecule type" value="Genomic_DNA"/>
</dbReference>
<dbReference type="Gene3D" id="3.30.830.10">
    <property type="entry name" value="Metalloenzyme, LuxS/M16 peptidase-like"/>
    <property type="match status" value="2"/>
</dbReference>
<dbReference type="InterPro" id="IPR011249">
    <property type="entry name" value="Metalloenz_LuxS/M16"/>
</dbReference>